<name>K1Z3P7_9BACT</name>
<protein>
    <submittedName>
        <fullName evidence="1">Uncharacterized protein</fullName>
    </submittedName>
</protein>
<gene>
    <name evidence="1" type="ORF">ACD_71C00229G0004</name>
</gene>
<proteinExistence type="predicted"/>
<reference evidence="1" key="1">
    <citation type="journal article" date="2012" name="Science">
        <title>Fermentation, hydrogen, and sulfur metabolism in multiple uncultivated bacterial phyla.</title>
        <authorList>
            <person name="Wrighton K.C."/>
            <person name="Thomas B.C."/>
            <person name="Sharon I."/>
            <person name="Miller C.S."/>
            <person name="Castelle C.J."/>
            <person name="VerBerkmoes N.C."/>
            <person name="Wilkins M.J."/>
            <person name="Hettich R.L."/>
            <person name="Lipton M.S."/>
            <person name="Williams K.H."/>
            <person name="Long P.E."/>
            <person name="Banfield J.F."/>
        </authorList>
    </citation>
    <scope>NUCLEOTIDE SEQUENCE [LARGE SCALE GENOMIC DNA]</scope>
</reference>
<comment type="caution">
    <text evidence="1">The sequence shown here is derived from an EMBL/GenBank/DDBJ whole genome shotgun (WGS) entry which is preliminary data.</text>
</comment>
<accession>K1Z3P7</accession>
<organism evidence="1">
    <name type="scientific">uncultured bacterium</name>
    <name type="common">gcode 4</name>
    <dbReference type="NCBI Taxonomy" id="1234023"/>
    <lineage>
        <taxon>Bacteria</taxon>
        <taxon>environmental samples</taxon>
    </lineage>
</organism>
<evidence type="ECO:0000313" key="1">
    <source>
        <dbReference type="EMBL" id="EKD44132.1"/>
    </source>
</evidence>
<dbReference type="AlphaFoldDB" id="K1Z3P7"/>
<dbReference type="EMBL" id="AMFJ01028960">
    <property type="protein sequence ID" value="EKD44132.1"/>
    <property type="molecule type" value="Genomic_DNA"/>
</dbReference>
<sequence length="71" mass="8344">MNNEHLLESNNPKIFIKQAGEMLDTFFLNPEKKSIVAKLFEGFSWLVREQETQKTKNNTTLELKKFKNTIV</sequence>